<keyword evidence="3" id="KW-0812">Transmembrane</keyword>
<organism evidence="4 5">
    <name type="scientific">Gardnerella greenwoodii</name>
    <dbReference type="NCBI Taxonomy" id="2914925"/>
    <lineage>
        <taxon>Bacteria</taxon>
        <taxon>Bacillati</taxon>
        <taxon>Actinomycetota</taxon>
        <taxon>Actinomycetes</taxon>
        <taxon>Bifidobacteriales</taxon>
        <taxon>Bifidobacteriaceae</taxon>
        <taxon>Gardnerella</taxon>
    </lineage>
</organism>
<accession>A0A2N6RXD8</accession>
<keyword evidence="1" id="KW-0175">Coiled coil</keyword>
<feature type="region of interest" description="Disordered" evidence="2">
    <location>
        <begin position="1504"/>
        <end position="1557"/>
    </location>
</feature>
<feature type="region of interest" description="Disordered" evidence="2">
    <location>
        <begin position="1878"/>
        <end position="1910"/>
    </location>
</feature>
<evidence type="ECO:0000313" key="4">
    <source>
        <dbReference type="EMBL" id="PMC42786.1"/>
    </source>
</evidence>
<dbReference type="Pfam" id="PF07554">
    <property type="entry name" value="FIVAR"/>
    <property type="match status" value="10"/>
</dbReference>
<reference evidence="4 5" key="1">
    <citation type="submission" date="2017-09" db="EMBL/GenBank/DDBJ databases">
        <title>Bacterial strain isolated from the female urinary microbiota.</title>
        <authorList>
            <person name="Thomas-White K."/>
            <person name="Kumar N."/>
            <person name="Forster S."/>
            <person name="Putonti C."/>
            <person name="Lawley T."/>
            <person name="Wolfe A.J."/>
        </authorList>
    </citation>
    <scope>NUCLEOTIDE SEQUENCE [LARGE SCALE GENOMIC DNA]</scope>
    <source>
        <strain evidence="4 5">UMB1686</strain>
    </source>
</reference>
<evidence type="ECO:0000313" key="5">
    <source>
        <dbReference type="Proteomes" id="UP000235771"/>
    </source>
</evidence>
<feature type="region of interest" description="Disordered" evidence="2">
    <location>
        <begin position="1809"/>
        <end position="1834"/>
    </location>
</feature>
<dbReference type="SUPFAM" id="SSF46997">
    <property type="entry name" value="Bacterial immunoglobulin/albumin-binding domains"/>
    <property type="match status" value="1"/>
</dbReference>
<feature type="region of interest" description="Disordered" evidence="2">
    <location>
        <begin position="1415"/>
        <end position="1450"/>
    </location>
</feature>
<feature type="compositionally biased region" description="Polar residues" evidence="2">
    <location>
        <begin position="2148"/>
        <end position="2158"/>
    </location>
</feature>
<name>A0A2N6RXD8_9BIFI</name>
<protein>
    <submittedName>
        <fullName evidence="4">Peptidase</fullName>
    </submittedName>
</protein>
<feature type="region of interest" description="Disordered" evidence="2">
    <location>
        <begin position="1981"/>
        <end position="2013"/>
    </location>
</feature>
<dbReference type="RefSeq" id="WP_102694663.1">
    <property type="nucleotide sequence ID" value="NZ_JAKNCL010000002.1"/>
</dbReference>
<dbReference type="Gene3D" id="1.20.5.420">
    <property type="entry name" value="Immunoglobulin FC, subunit C"/>
    <property type="match status" value="4"/>
</dbReference>
<feature type="compositionally biased region" description="Basic and acidic residues" evidence="2">
    <location>
        <begin position="78"/>
        <end position="137"/>
    </location>
</feature>
<feature type="region of interest" description="Disordered" evidence="2">
    <location>
        <begin position="926"/>
        <end position="974"/>
    </location>
</feature>
<feature type="compositionally biased region" description="Basic and acidic residues" evidence="2">
    <location>
        <begin position="1038"/>
        <end position="1048"/>
    </location>
</feature>
<feature type="region of interest" description="Disordered" evidence="2">
    <location>
        <begin position="2092"/>
        <end position="2117"/>
    </location>
</feature>
<feature type="coiled-coil region" evidence="1">
    <location>
        <begin position="1476"/>
        <end position="1503"/>
    </location>
</feature>
<feature type="region of interest" description="Disordered" evidence="2">
    <location>
        <begin position="2145"/>
        <end position="2164"/>
    </location>
</feature>
<gene>
    <name evidence="4" type="ORF">CJ216_01375</name>
</gene>
<feature type="compositionally biased region" description="Polar residues" evidence="2">
    <location>
        <begin position="1418"/>
        <end position="1432"/>
    </location>
</feature>
<feature type="compositionally biased region" description="Basic and acidic residues" evidence="2">
    <location>
        <begin position="951"/>
        <end position="966"/>
    </location>
</feature>
<feature type="compositionally biased region" description="Basic and acidic residues" evidence="2">
    <location>
        <begin position="1534"/>
        <end position="1557"/>
    </location>
</feature>
<feature type="compositionally biased region" description="Low complexity" evidence="2">
    <location>
        <begin position="58"/>
        <end position="74"/>
    </location>
</feature>
<feature type="compositionally biased region" description="Basic and acidic residues" evidence="2">
    <location>
        <begin position="1878"/>
        <end position="1904"/>
    </location>
</feature>
<dbReference type="GeneID" id="98326385"/>
<feature type="coiled-coil region" evidence="1">
    <location>
        <begin position="857"/>
        <end position="924"/>
    </location>
</feature>
<evidence type="ECO:0000256" key="3">
    <source>
        <dbReference type="SAM" id="Phobius"/>
    </source>
</evidence>
<feature type="region of interest" description="Disordered" evidence="2">
    <location>
        <begin position="1925"/>
        <end position="1949"/>
    </location>
</feature>
<feature type="compositionally biased region" description="Basic and acidic residues" evidence="2">
    <location>
        <begin position="2069"/>
        <end position="2078"/>
    </location>
</feature>
<feature type="coiled-coil region" evidence="1">
    <location>
        <begin position="2190"/>
        <end position="2217"/>
    </location>
</feature>
<feature type="compositionally biased region" description="Polar residues" evidence="2">
    <location>
        <begin position="176"/>
        <end position="205"/>
    </location>
</feature>
<dbReference type="EMBL" id="PNGV01000001">
    <property type="protein sequence ID" value="PMC42786.1"/>
    <property type="molecule type" value="Genomic_DNA"/>
</dbReference>
<dbReference type="Gene3D" id="1.20.1270.90">
    <property type="entry name" value="AF1782-like"/>
    <property type="match status" value="2"/>
</dbReference>
<dbReference type="InterPro" id="IPR009063">
    <property type="entry name" value="Ig/albumin-bd_sf"/>
</dbReference>
<keyword evidence="3" id="KW-0472">Membrane</keyword>
<keyword evidence="5" id="KW-1185">Reference proteome</keyword>
<feature type="compositionally biased region" description="Basic and acidic residues" evidence="2">
    <location>
        <begin position="2041"/>
        <end position="2056"/>
    </location>
</feature>
<feature type="region of interest" description="Disordered" evidence="2">
    <location>
        <begin position="2030"/>
        <end position="2078"/>
    </location>
</feature>
<feature type="region of interest" description="Disordered" evidence="2">
    <location>
        <begin position="58"/>
        <end position="205"/>
    </location>
</feature>
<sequence>MTKSNSRKHARKVTLDAAVNNAIEKAVDARKVAAFTVGAAGVLAGAAFAFGATPAMAAEAGAAAEPTKAPVAAGEKSGANKKDDSEVKVEAEEKASVDEKGKDAETGKSDKKDQTEANKEAGDKAENTNKQAEKKSENTVNTDGTEDKSTVVKSRGKRSLPDAQPTDEAATENQDRASNNDAKPSQIKPDTTDTTNTKIEINESNAETMPNVYGWGSSDNTYSVNGETHTVTFNFAKPTDGGKITNIAIFPAQNNGLTNDKSKRGAEYYSGDSKMHQSFSGNYTFKPNDDGSATLTMSNLFRDGNLNGGAEKYTASRSIFVYVTNKDGKETVAYKTNVFRAVTLVPPKTSGSVVLKYNQPLTAEKVQAAITEAGNINTARSDKKSVNDQLSGKFTENINVRADGAYDNFDAINKETSAPGATDKTYVAGAKTLNTYMVTDLGFKSQAIPLTVARYDTRIDKPIVDDLSKVSDEVKTEIKRKLAHLNHVSEDKVTFNENGEAVINFDGVDSKDAPKIPLRDLVLKQIAEKDITVPAADKAVFVANPLGYSKAELDRIKTAIFEANKDNPELGLTSKDQITLSYIEGDTVTAGHKNQGISNGMAENTITVKIKTDKAVAEFTSDVKASKLTKLPNIRTDYDVTWKSDKIDGRNSDEGLSWSEDHKTIIYRYDPTKATAFNSDDVTKLLTATPTDPNAGLRTIKGNETLQYEGSGNNPRKSHMHYALQNGEPTGALTLGVISSGYWKGNVKITGTDVDMGDVLAKTGDYQWDDEAKAVRLASKDGKIYRARLFVAPYGMEYYQHLYAFPDGKNQSNTPKAINVIFVPQTNHKTKDLKTSVEGHKTETVEGKEVSTQPAYYNASKDKKEAYEKALDDAKKLYNSVKDTDESKLTEEQKAQIDNATINLNKARAELDGDATKKEELKKSIDENGTAAQGSSAATGTQATNQFKNVSDPDFKDADGKPDETRNNAARAAKTAYDKALAEANKVKNDKNATQKAVDDAKAKLDAARAKLNDFTTNKDELNNAIAQHGKVNTGDPTKTDPNEKLKTADPTYQNSSKEERDAYDKAVAEAQKVVADPNASQKEVNEAIQKLKDAKVALDKNATNKAPLDAAVQKSLDKDPNKHSVFYKNAAAKKDTDPAAKKAVEDYDKALAEAKRVLGDENATKADVEKAKKDLEDAENALHGDKYTTDKTALGKALADNFSGYLMPAYFNAFDLSQSKDPADAAKATQAAKDFKEYNDAYHAAKDLMDKAKKNPDTVTQDEVDAVKNKLVEARKVIDKYATDTSKISAALLHSLAITNSPAYKNASAGAAGSDEAKAAKAYDDALKELQKAFNDQMDKDKGDDDIEIPESVIPDKDIDMTNANALKKLQQHAKGQPLNRDVKNLLAKLNDAVKGLDKFKTKTDDLIKSINEDATTHPSPAFKNASQPSFQKPDGSGPDETRNTAAKAAAEAYGKALAEAKAKLTDPTATQKDINDAKDKLDKARTELDKYNTDVAKLEKSVADHGKDADGTNPAVEGTKDSDAYRNASDPHFVDESGKPDEAKNQQAREAKTAYDKALAEAQALLAKHNDAKTPQDAKPTQTEIDAALAKLDDARKTLVGDDSALDKPGFGTKTTDLDVEIVKSSAADATTPTPGTVEDTTAYKNALAKTTADGKENPDITRYKEALKKARELAEKQKSAKASERPLQKDVDEAYRALLDAKKIIADGYKTNATALQDEAALGAVDGNFTKSPEYKNAEAKKADDGTDNDELKAYKAALTEVTTMLNNFGKDGKPSAGVDDKDLPTQAQVDAALKKLSDARKAVEAKYATKTNKLENEVGDKDENDNPVIPPFEASVAYKNALEKAKTETGADAEADTSATKKLQAYADKLKEANDLIEKVKNPDPNAKPENRPTQDDVDKALAALKQAKKDIDDNFKTKVDKLQNEVDDKNEDGSAKKEADQFEKSTEFANLKAKIDGDNKPDDLVAYEQALAKAKELIDKNDGEVADPTDPTKKVAVPKDQLPSQKEVDDALQTLKDIKEKILANYKTSPVDLQNEVDKSKDGNDDKRDGLFENTPAFKNATAKGDDASKQDLKDYNDKLKAAKDMLEKFDRTTGKPKPGATGVPTQKELDDALKALQDAKKKIENDYSTVKYDLRQEAGDDFTNSPEYQNAQAKGDDASKQALDEYKNALDEANSVLNDPDATQAEVDAALKRLQDAKAKLKAENSTDKSKLQAEADDDADFRNSPYFIIGNKADIEAYEDALAEANRVLADPNATQAEVDAALKKLEEAKKRILDFLSHFGGSGNGTGDWNGYGFGEGNGFVNGHESYGALVDKTALQIEVNNAVETNANTAEAVAYRQALAEANSVLNDPNATQAQVDAALRKLKAAKAALLNSLSGASGHSLAKTGAATGLFAGFAAIFAGLGAAGVASRRRKHSNE</sequence>
<evidence type="ECO:0000256" key="1">
    <source>
        <dbReference type="SAM" id="Coils"/>
    </source>
</evidence>
<feature type="compositionally biased region" description="Basic and acidic residues" evidence="2">
    <location>
        <begin position="1816"/>
        <end position="1825"/>
    </location>
</feature>
<dbReference type="Proteomes" id="UP000235771">
    <property type="component" value="Unassembled WGS sequence"/>
</dbReference>
<comment type="caution">
    <text evidence="4">The sequence shown here is derived from an EMBL/GenBank/DDBJ whole genome shotgun (WGS) entry which is preliminary data.</text>
</comment>
<feature type="transmembrane region" description="Helical" evidence="3">
    <location>
        <begin position="2396"/>
        <end position="2417"/>
    </location>
</feature>
<evidence type="ECO:0000256" key="2">
    <source>
        <dbReference type="SAM" id="MobiDB-lite"/>
    </source>
</evidence>
<dbReference type="Gene3D" id="1.20.1270.70">
    <property type="entry name" value="Designed single chain three-helix bundle"/>
    <property type="match status" value="3"/>
</dbReference>
<feature type="region of interest" description="Disordered" evidence="2">
    <location>
        <begin position="1024"/>
        <end position="1062"/>
    </location>
</feature>
<keyword evidence="3" id="KW-1133">Transmembrane helix</keyword>
<proteinExistence type="predicted"/>
<feature type="compositionally biased region" description="Low complexity" evidence="2">
    <location>
        <begin position="928"/>
        <end position="946"/>
    </location>
</feature>